<dbReference type="SUPFAM" id="SSF63829">
    <property type="entry name" value="Calcium-dependent phosphotriesterase"/>
    <property type="match status" value="1"/>
</dbReference>
<keyword evidence="2" id="KW-0732">Signal</keyword>
<dbReference type="Pfam" id="PF07494">
    <property type="entry name" value="Reg_prop"/>
    <property type="match status" value="1"/>
</dbReference>
<reference evidence="5 6" key="1">
    <citation type="submission" date="2019-02" db="EMBL/GenBank/DDBJ databases">
        <title>Genomic Encyclopedia of Type Strains, Phase IV (KMG-IV): sequencing the most valuable type-strain genomes for metagenomic binning, comparative biology and taxonomic classification.</title>
        <authorList>
            <person name="Goeker M."/>
        </authorList>
    </citation>
    <scope>NUCLEOTIDE SEQUENCE [LARGE SCALE GENOMIC DNA]</scope>
    <source>
        <strain evidence="5 6">DSM 18116</strain>
    </source>
</reference>
<dbReference type="EMBL" id="SGXA01000002">
    <property type="protein sequence ID" value="RZS72097.1"/>
    <property type="molecule type" value="Genomic_DNA"/>
</dbReference>
<proteinExistence type="predicted"/>
<keyword evidence="6" id="KW-1185">Reference proteome</keyword>
<dbReference type="InterPro" id="IPR015943">
    <property type="entry name" value="WD40/YVTN_repeat-like_dom_sf"/>
</dbReference>
<dbReference type="InterPro" id="IPR011047">
    <property type="entry name" value="Quinoprotein_ADH-like_sf"/>
</dbReference>
<protein>
    <submittedName>
        <fullName evidence="5">Two component regulator with propeller domain</fullName>
    </submittedName>
</protein>
<keyword evidence="1" id="KW-0812">Transmembrane</keyword>
<evidence type="ECO:0000313" key="6">
    <source>
        <dbReference type="Proteomes" id="UP000293874"/>
    </source>
</evidence>
<feature type="transmembrane region" description="Helical" evidence="1">
    <location>
        <begin position="733"/>
        <end position="752"/>
    </location>
</feature>
<feature type="signal peptide" evidence="2">
    <location>
        <begin position="1"/>
        <end position="19"/>
    </location>
</feature>
<keyword evidence="1" id="KW-1133">Transmembrane helix</keyword>
<keyword evidence="1" id="KW-0472">Membrane</keyword>
<dbReference type="PANTHER" id="PTHR34220:SF7">
    <property type="entry name" value="SENSOR HISTIDINE KINASE YPDA"/>
    <property type="match status" value="1"/>
</dbReference>
<name>A0A4Q7MTY6_9BACT</name>
<organism evidence="5 6">
    <name type="scientific">Pseudobacter ginsenosidimutans</name>
    <dbReference type="NCBI Taxonomy" id="661488"/>
    <lineage>
        <taxon>Bacteria</taxon>
        <taxon>Pseudomonadati</taxon>
        <taxon>Bacteroidota</taxon>
        <taxon>Chitinophagia</taxon>
        <taxon>Chitinophagales</taxon>
        <taxon>Chitinophagaceae</taxon>
        <taxon>Pseudobacter</taxon>
    </lineage>
</organism>
<dbReference type="InterPro" id="IPR011123">
    <property type="entry name" value="Y_Y_Y"/>
</dbReference>
<dbReference type="SUPFAM" id="SSF55874">
    <property type="entry name" value="ATPase domain of HSP90 chaperone/DNA topoisomerase II/histidine kinase"/>
    <property type="match status" value="1"/>
</dbReference>
<sequence>MLRILHLLVFLLSVVTANAQDYNYIQYTVADGLPSNTIYDVKQDIDGFIWLATDAGLVRFDGRKFTTFTQKEGLPSNDVIILFSDSKGRTWIISMHNTICYYYKGKIYNYRNDSACSKMRFPSMPYYMAENKNGEMGFLSHGSQNEQAVFILRNNNQVISNSQIQSTFRHSSIDGDGPPDKFRIFYYDTSGKRSVAYLFDGKWKHAWTHDWDEHSNYLRKSYMVNGKLKLMDSTYVQDIKRYTIHSTDMGDNISFIEKAPQHPRISIPPEGKRLTVYQSTNNGVYFNDPVTGKITDHLLPGKVTNRCYRDLENNIWIGTHAEGVWILPSKSVKNILLKQPKADILSFFRSGNTLFAGSDYGNLFNIRNKQLQKSENFDHYIQLANNKDANNRLHWIEPGVDGLIFGFDDFILKYDPATSKQLFSKIDVNKFLSVAGKDSLLAATGRATLLINSNTLSILDTIWPYRSYSAIKQGNAYYIGTPGGLLKVVPGIPAIPMGNIHPDLQALVNRMFKTDDGSIWMSTTGNGVVHLRNDSIIQKFNTSNGLTSNNCKALHLDDKFVWVGTEKGLNRIDRSFTSAPVQHYTIEDGLPSNDIHSIISDSGTLYIGTIGKITYFDTSSLHKPSFCSLRLLSMEAGKQTVNPDSLQTLKHNENSLKFEYTGISFNSPKNITYYYRLKGQSVSWDSTLNTNLEFVSLPPGDYTFELFARNKAGINSNTLTVPFIIKPAFWGTWWFRLLVALILVTIVWLLVIRRIRQEQNKSATQNRINELEQLALRSQMNPHFIFNCLNSIQNFLLQNNFEKTNEYLTSFAHLIRQTLDNSSRSTISIESESRYLSSYLELESMRFGHSFIYDIEVDPAIDPDNTFIPTMILQPYVENSIRHGLRYRQDGVKSVRVIFRKRGNTLVCIVEDNGIGRKKAAELKSFMHVEYQSKGMTLTAERIAALNRRQDIPITVDVIDMEEDGNATGTQVIVRFPNVFL</sequence>
<dbReference type="SUPFAM" id="SSF50998">
    <property type="entry name" value="Quinoprotein alcohol dehydrogenase-like"/>
    <property type="match status" value="1"/>
</dbReference>
<evidence type="ECO:0000259" key="4">
    <source>
        <dbReference type="Pfam" id="PF07495"/>
    </source>
</evidence>
<dbReference type="PANTHER" id="PTHR34220">
    <property type="entry name" value="SENSOR HISTIDINE KINASE YPDA"/>
    <property type="match status" value="1"/>
</dbReference>
<accession>A0A4Q7MTY6</accession>
<feature type="domain" description="Two component regulator three Y" evidence="4">
    <location>
        <begin position="665"/>
        <end position="726"/>
    </location>
</feature>
<evidence type="ECO:0000256" key="1">
    <source>
        <dbReference type="SAM" id="Phobius"/>
    </source>
</evidence>
<feature type="chain" id="PRO_5020597482" evidence="2">
    <location>
        <begin position="20"/>
        <end position="981"/>
    </location>
</feature>
<dbReference type="InterPro" id="IPR036890">
    <property type="entry name" value="HATPase_C_sf"/>
</dbReference>
<dbReference type="GO" id="GO:0000155">
    <property type="term" value="F:phosphorelay sensor kinase activity"/>
    <property type="evidence" value="ECO:0007669"/>
    <property type="project" value="InterPro"/>
</dbReference>
<dbReference type="InterPro" id="IPR013783">
    <property type="entry name" value="Ig-like_fold"/>
</dbReference>
<dbReference type="Pfam" id="PF06580">
    <property type="entry name" value="His_kinase"/>
    <property type="match status" value="1"/>
</dbReference>
<dbReference type="Gene3D" id="3.30.565.10">
    <property type="entry name" value="Histidine kinase-like ATPase, C-terminal domain"/>
    <property type="match status" value="1"/>
</dbReference>
<dbReference type="GO" id="GO:0016020">
    <property type="term" value="C:membrane"/>
    <property type="evidence" value="ECO:0007669"/>
    <property type="project" value="InterPro"/>
</dbReference>
<dbReference type="InterPro" id="IPR050640">
    <property type="entry name" value="Bact_2-comp_sensor_kinase"/>
</dbReference>
<gene>
    <name evidence="5" type="ORF">EV199_4012</name>
</gene>
<dbReference type="Gene3D" id="2.60.40.10">
    <property type="entry name" value="Immunoglobulins"/>
    <property type="match status" value="1"/>
</dbReference>
<dbReference type="Proteomes" id="UP000293874">
    <property type="component" value="Unassembled WGS sequence"/>
</dbReference>
<dbReference type="Pfam" id="PF07495">
    <property type="entry name" value="Y_Y_Y"/>
    <property type="match status" value="1"/>
</dbReference>
<evidence type="ECO:0000259" key="3">
    <source>
        <dbReference type="Pfam" id="PF06580"/>
    </source>
</evidence>
<dbReference type="InterPro" id="IPR011110">
    <property type="entry name" value="Reg_prop"/>
</dbReference>
<evidence type="ECO:0000256" key="2">
    <source>
        <dbReference type="SAM" id="SignalP"/>
    </source>
</evidence>
<dbReference type="OrthoDB" id="9809670at2"/>
<evidence type="ECO:0000313" key="5">
    <source>
        <dbReference type="EMBL" id="RZS72097.1"/>
    </source>
</evidence>
<dbReference type="InterPro" id="IPR010559">
    <property type="entry name" value="Sig_transdc_His_kin_internal"/>
</dbReference>
<feature type="domain" description="Signal transduction histidine kinase internal region" evidence="3">
    <location>
        <begin position="773"/>
        <end position="850"/>
    </location>
</feature>
<dbReference type="RefSeq" id="WP_130542548.1">
    <property type="nucleotide sequence ID" value="NZ_CP042431.1"/>
</dbReference>
<dbReference type="Gene3D" id="2.130.10.10">
    <property type="entry name" value="YVTN repeat-like/Quinoprotein amine dehydrogenase"/>
    <property type="match status" value="2"/>
</dbReference>
<comment type="caution">
    <text evidence="5">The sequence shown here is derived from an EMBL/GenBank/DDBJ whole genome shotgun (WGS) entry which is preliminary data.</text>
</comment>
<dbReference type="AlphaFoldDB" id="A0A4Q7MTY6"/>